<gene>
    <name evidence="2" type="ORF">QBC34DRAFT_411664</name>
</gene>
<reference evidence="2" key="2">
    <citation type="submission" date="2023-05" db="EMBL/GenBank/DDBJ databases">
        <authorList>
            <consortium name="Lawrence Berkeley National Laboratory"/>
            <person name="Steindorff A."/>
            <person name="Hensen N."/>
            <person name="Bonometti L."/>
            <person name="Westerberg I."/>
            <person name="Brannstrom I.O."/>
            <person name="Guillou S."/>
            <person name="Cros-Aarteil S."/>
            <person name="Calhoun S."/>
            <person name="Haridas S."/>
            <person name="Kuo A."/>
            <person name="Mondo S."/>
            <person name="Pangilinan J."/>
            <person name="Riley R."/>
            <person name="Labutti K."/>
            <person name="Andreopoulos B."/>
            <person name="Lipzen A."/>
            <person name="Chen C."/>
            <person name="Yanf M."/>
            <person name="Daum C."/>
            <person name="Ng V."/>
            <person name="Clum A."/>
            <person name="Ohm R."/>
            <person name="Martin F."/>
            <person name="Silar P."/>
            <person name="Natvig D."/>
            <person name="Lalanne C."/>
            <person name="Gautier V."/>
            <person name="Ament-Velasquez S.L."/>
            <person name="Kruys A."/>
            <person name="Hutchinson M.I."/>
            <person name="Powell A.J."/>
            <person name="Barry K."/>
            <person name="Miller A.N."/>
            <person name="Grigoriev I.V."/>
            <person name="Debuchy R."/>
            <person name="Gladieux P."/>
            <person name="Thoren M.H."/>
            <person name="Johannesson H."/>
        </authorList>
    </citation>
    <scope>NUCLEOTIDE SEQUENCE</scope>
    <source>
        <strain evidence="2">PSN243</strain>
    </source>
</reference>
<dbReference type="GO" id="GO:0004672">
    <property type="term" value="F:protein kinase activity"/>
    <property type="evidence" value="ECO:0007669"/>
    <property type="project" value="InterPro"/>
</dbReference>
<feature type="domain" description="Protein kinase" evidence="1">
    <location>
        <begin position="1"/>
        <end position="338"/>
    </location>
</feature>
<organism evidence="2 3">
    <name type="scientific">Podospora aff. communis PSN243</name>
    <dbReference type="NCBI Taxonomy" id="3040156"/>
    <lineage>
        <taxon>Eukaryota</taxon>
        <taxon>Fungi</taxon>
        <taxon>Dikarya</taxon>
        <taxon>Ascomycota</taxon>
        <taxon>Pezizomycotina</taxon>
        <taxon>Sordariomycetes</taxon>
        <taxon>Sordariomycetidae</taxon>
        <taxon>Sordariales</taxon>
        <taxon>Podosporaceae</taxon>
        <taxon>Podospora</taxon>
    </lineage>
</organism>
<dbReference type="EMBL" id="MU865957">
    <property type="protein sequence ID" value="KAK4446411.1"/>
    <property type="molecule type" value="Genomic_DNA"/>
</dbReference>
<evidence type="ECO:0000313" key="3">
    <source>
        <dbReference type="Proteomes" id="UP001321760"/>
    </source>
</evidence>
<dbReference type="SUPFAM" id="SSF56112">
    <property type="entry name" value="Protein kinase-like (PK-like)"/>
    <property type="match status" value="1"/>
</dbReference>
<dbReference type="GO" id="GO:0005524">
    <property type="term" value="F:ATP binding"/>
    <property type="evidence" value="ECO:0007669"/>
    <property type="project" value="InterPro"/>
</dbReference>
<keyword evidence="2" id="KW-0808">Transferase</keyword>
<dbReference type="PROSITE" id="PS50011">
    <property type="entry name" value="PROTEIN_KINASE_DOM"/>
    <property type="match status" value="1"/>
</dbReference>
<dbReference type="Proteomes" id="UP001321760">
    <property type="component" value="Unassembled WGS sequence"/>
</dbReference>
<proteinExistence type="predicted"/>
<protein>
    <submittedName>
        <fullName evidence="2">Kinase-like domain-containing protein</fullName>
    </submittedName>
</protein>
<comment type="caution">
    <text evidence="2">The sequence shown here is derived from an EMBL/GenBank/DDBJ whole genome shotgun (WGS) entry which is preliminary data.</text>
</comment>
<keyword evidence="3" id="KW-1185">Reference proteome</keyword>
<accession>A0AAV9GD50</accession>
<dbReference type="AlphaFoldDB" id="A0AAV9GD50"/>
<sequence>MPELPITSRDNLITFCFYEGEDRSTVKLVRYLCWTSGSVHGDDTLYVGVIEGSTRPSEHSLEQINQALAQVPAERVFPPLPFPWYHTRTRVTVADDWDEEPSSDLYLKRPWMNQFLPDARPGNHQVAVWFAHEVKQLERLALSPPHPNLLRYHGCRVRNGRVTGILLDRVPGQDLCAHLNSGGTIDREPFFATLASAIDHLHNIVGLVHNDINPSNVMVGPDGAPTFIDLGAAFPEGEEMVLNVPFECWGDDPLDMDPETYYVGLEHGLPVSRRSRDIAALNHLRTWIDNPVVETTGRRRRGELAHHFIEFGNRRMEEAAARRVAMENETAKEFEVAI</sequence>
<dbReference type="InterPro" id="IPR000719">
    <property type="entry name" value="Prot_kinase_dom"/>
</dbReference>
<reference evidence="2" key="1">
    <citation type="journal article" date="2023" name="Mol. Phylogenet. Evol.">
        <title>Genome-scale phylogeny and comparative genomics of the fungal order Sordariales.</title>
        <authorList>
            <person name="Hensen N."/>
            <person name="Bonometti L."/>
            <person name="Westerberg I."/>
            <person name="Brannstrom I.O."/>
            <person name="Guillou S."/>
            <person name="Cros-Aarteil S."/>
            <person name="Calhoun S."/>
            <person name="Haridas S."/>
            <person name="Kuo A."/>
            <person name="Mondo S."/>
            <person name="Pangilinan J."/>
            <person name="Riley R."/>
            <person name="LaButti K."/>
            <person name="Andreopoulos B."/>
            <person name="Lipzen A."/>
            <person name="Chen C."/>
            <person name="Yan M."/>
            <person name="Daum C."/>
            <person name="Ng V."/>
            <person name="Clum A."/>
            <person name="Steindorff A."/>
            <person name="Ohm R.A."/>
            <person name="Martin F."/>
            <person name="Silar P."/>
            <person name="Natvig D.O."/>
            <person name="Lalanne C."/>
            <person name="Gautier V."/>
            <person name="Ament-Velasquez S.L."/>
            <person name="Kruys A."/>
            <person name="Hutchinson M.I."/>
            <person name="Powell A.J."/>
            <person name="Barry K."/>
            <person name="Miller A.N."/>
            <person name="Grigoriev I.V."/>
            <person name="Debuchy R."/>
            <person name="Gladieux P."/>
            <person name="Hiltunen Thoren M."/>
            <person name="Johannesson H."/>
        </authorList>
    </citation>
    <scope>NUCLEOTIDE SEQUENCE</scope>
    <source>
        <strain evidence="2">PSN243</strain>
    </source>
</reference>
<evidence type="ECO:0000313" key="2">
    <source>
        <dbReference type="EMBL" id="KAK4446411.1"/>
    </source>
</evidence>
<dbReference type="InterPro" id="IPR011009">
    <property type="entry name" value="Kinase-like_dom_sf"/>
</dbReference>
<dbReference type="Gene3D" id="1.10.510.10">
    <property type="entry name" value="Transferase(Phosphotransferase) domain 1"/>
    <property type="match status" value="1"/>
</dbReference>
<keyword evidence="2" id="KW-0418">Kinase</keyword>
<name>A0AAV9GD50_9PEZI</name>
<evidence type="ECO:0000259" key="1">
    <source>
        <dbReference type="PROSITE" id="PS50011"/>
    </source>
</evidence>